<feature type="non-terminal residue" evidence="2">
    <location>
        <position position="80"/>
    </location>
</feature>
<dbReference type="PRINTS" id="PR00190">
    <property type="entry name" value="ACTIN"/>
</dbReference>
<accession>A0A821HSG1</accession>
<evidence type="ECO:0008006" key="4">
    <source>
        <dbReference type="Google" id="ProtNLM"/>
    </source>
</evidence>
<dbReference type="InterPro" id="IPR004000">
    <property type="entry name" value="Actin"/>
</dbReference>
<dbReference type="Gene3D" id="3.30.420.40">
    <property type="match status" value="1"/>
</dbReference>
<name>A0A821HSG1_9BILA</name>
<gene>
    <name evidence="2" type="ORF">OVN521_LOCUS48031</name>
</gene>
<feature type="non-terminal residue" evidence="2">
    <location>
        <position position="1"/>
    </location>
</feature>
<evidence type="ECO:0000256" key="1">
    <source>
        <dbReference type="ARBA" id="ARBA00003520"/>
    </source>
</evidence>
<evidence type="ECO:0000313" key="2">
    <source>
        <dbReference type="EMBL" id="CAF4690108.1"/>
    </source>
</evidence>
<dbReference type="FunFam" id="3.30.420.40:FF:000502">
    <property type="entry name" value="Actin-Related Proteins"/>
    <property type="match status" value="1"/>
</dbReference>
<keyword evidence="3" id="KW-1185">Reference proteome</keyword>
<dbReference type="Proteomes" id="UP000663866">
    <property type="component" value="Unassembled WGS sequence"/>
</dbReference>
<dbReference type="SUPFAM" id="SSF53067">
    <property type="entry name" value="Actin-like ATPase domain"/>
    <property type="match status" value="1"/>
</dbReference>
<dbReference type="Pfam" id="PF00022">
    <property type="entry name" value="Actin"/>
    <property type="match status" value="1"/>
</dbReference>
<evidence type="ECO:0000313" key="3">
    <source>
        <dbReference type="Proteomes" id="UP000663866"/>
    </source>
</evidence>
<dbReference type="Gene3D" id="2.30.36.70">
    <property type="entry name" value="Actin, Chain A, domain 2"/>
    <property type="match status" value="1"/>
</dbReference>
<comment type="caution">
    <text evidence="2">The sequence shown here is derived from an EMBL/GenBank/DDBJ whole genome shotgun (WGS) entry which is preliminary data.</text>
</comment>
<sequence>PIVIDNGSGVIKAGFAGDPTPKINFPNYVGRPKHVRVMAGGLEGDTFIGPKAEEYRGLLHIAHPMEHGIVEDWNDMEKIW</sequence>
<dbReference type="AlphaFoldDB" id="A0A821HSG1"/>
<protein>
    <recommendedName>
        <fullName evidence="4">Actin</fullName>
    </recommendedName>
</protein>
<proteinExistence type="predicted"/>
<dbReference type="EMBL" id="CAJOBG010097708">
    <property type="protein sequence ID" value="CAF4690108.1"/>
    <property type="molecule type" value="Genomic_DNA"/>
</dbReference>
<reference evidence="2" key="1">
    <citation type="submission" date="2021-02" db="EMBL/GenBank/DDBJ databases">
        <authorList>
            <person name="Nowell W R."/>
        </authorList>
    </citation>
    <scope>NUCLEOTIDE SEQUENCE</scope>
</reference>
<dbReference type="InterPro" id="IPR043129">
    <property type="entry name" value="ATPase_NBD"/>
</dbReference>
<organism evidence="2 3">
    <name type="scientific">Rotaria magnacalcarata</name>
    <dbReference type="NCBI Taxonomy" id="392030"/>
    <lineage>
        <taxon>Eukaryota</taxon>
        <taxon>Metazoa</taxon>
        <taxon>Spiralia</taxon>
        <taxon>Gnathifera</taxon>
        <taxon>Rotifera</taxon>
        <taxon>Eurotatoria</taxon>
        <taxon>Bdelloidea</taxon>
        <taxon>Philodinida</taxon>
        <taxon>Philodinidae</taxon>
        <taxon>Rotaria</taxon>
    </lineage>
</organism>
<comment type="function">
    <text evidence="1">Actins are highly conserved proteins that are involved in various types of cell motility and are ubiquitously expressed in all eukaryotic cells.</text>
</comment>